<dbReference type="InterPro" id="IPR002477">
    <property type="entry name" value="Peptidoglycan-bd-like"/>
</dbReference>
<dbReference type="InterPro" id="IPR036366">
    <property type="entry name" value="PGBDSf"/>
</dbReference>
<dbReference type="Proteomes" id="UP001526426">
    <property type="component" value="Unassembled WGS sequence"/>
</dbReference>
<dbReference type="RefSeq" id="WP_265262674.1">
    <property type="nucleotide sequence ID" value="NZ_JAIHOM010000006.1"/>
</dbReference>
<dbReference type="SUPFAM" id="SSF47090">
    <property type="entry name" value="PGBD-like"/>
    <property type="match status" value="1"/>
</dbReference>
<sequence length="98" mass="10717">MKGSISATQIKFPILSEPLRLGSEGRFVKVLQLQLESQGFFLGRVDGVFGRNTLAAVRAFQAEFGLSIDGVVGAATWRNLGGEYYGREKVVFPMSIFS</sequence>
<evidence type="ECO:0000313" key="3">
    <source>
        <dbReference type="Proteomes" id="UP001526426"/>
    </source>
</evidence>
<dbReference type="EMBL" id="JAIHOM010000006">
    <property type="protein sequence ID" value="MCW6035013.1"/>
    <property type="molecule type" value="Genomic_DNA"/>
</dbReference>
<feature type="domain" description="Peptidoglycan binding-like" evidence="1">
    <location>
        <begin position="27"/>
        <end position="78"/>
    </location>
</feature>
<keyword evidence="3" id="KW-1185">Reference proteome</keyword>
<gene>
    <name evidence="2" type="ORF">K4A83_01820</name>
</gene>
<dbReference type="Gene3D" id="1.10.101.10">
    <property type="entry name" value="PGBD-like superfamily/PGBD"/>
    <property type="match status" value="1"/>
</dbReference>
<proteinExistence type="predicted"/>
<comment type="caution">
    <text evidence="2">The sequence shown here is derived from an EMBL/GenBank/DDBJ whole genome shotgun (WGS) entry which is preliminary data.</text>
</comment>
<dbReference type="Pfam" id="PF01471">
    <property type="entry name" value="PG_binding_1"/>
    <property type="match status" value="1"/>
</dbReference>
<evidence type="ECO:0000313" key="2">
    <source>
        <dbReference type="EMBL" id="MCW6035013.1"/>
    </source>
</evidence>
<name>A0ABT3L0I7_9CYAN</name>
<accession>A0ABT3L0I7</accession>
<evidence type="ECO:0000259" key="1">
    <source>
        <dbReference type="Pfam" id="PF01471"/>
    </source>
</evidence>
<dbReference type="InterPro" id="IPR036365">
    <property type="entry name" value="PGBD-like_sf"/>
</dbReference>
<reference evidence="2 3" key="1">
    <citation type="submission" date="2021-08" db="EMBL/GenBank/DDBJ databases">
        <title>Draft genome sequence of Spirulina subsalsa with high tolerance to salinity and hype-accumulation of phycocyanin.</title>
        <authorList>
            <person name="Pei H."/>
            <person name="Jiang L."/>
        </authorList>
    </citation>
    <scope>NUCLEOTIDE SEQUENCE [LARGE SCALE GENOMIC DNA]</scope>
    <source>
        <strain evidence="2 3">FACHB-351</strain>
    </source>
</reference>
<organism evidence="2 3">
    <name type="scientific">Spirulina subsalsa FACHB-351</name>
    <dbReference type="NCBI Taxonomy" id="234711"/>
    <lineage>
        <taxon>Bacteria</taxon>
        <taxon>Bacillati</taxon>
        <taxon>Cyanobacteriota</taxon>
        <taxon>Cyanophyceae</taxon>
        <taxon>Spirulinales</taxon>
        <taxon>Spirulinaceae</taxon>
        <taxon>Spirulina</taxon>
    </lineage>
</organism>
<protein>
    <submittedName>
        <fullName evidence="2">Peptidoglycan-binding protein</fullName>
    </submittedName>
</protein>